<dbReference type="AlphaFoldDB" id="E1JR10"/>
<comment type="caution">
    <text evidence="2">The sequence shown here is derived from an EMBL/GenBank/DDBJ whole genome shotgun (WGS) entry which is preliminary data.</text>
</comment>
<keyword evidence="1" id="KW-0732">Signal</keyword>
<accession>E1JR10</accession>
<evidence type="ECO:0000313" key="3">
    <source>
        <dbReference type="Proteomes" id="UP000006250"/>
    </source>
</evidence>
<dbReference type="STRING" id="596151.DesfrDRAFT_0059"/>
<keyword evidence="3" id="KW-1185">Reference proteome</keyword>
<dbReference type="RefSeq" id="WP_005989998.1">
    <property type="nucleotide sequence ID" value="NZ_AECZ01000001.1"/>
</dbReference>
<feature type="signal peptide" evidence="1">
    <location>
        <begin position="1"/>
        <end position="22"/>
    </location>
</feature>
<gene>
    <name evidence="2" type="ORF">DesfrDRAFT_0059</name>
</gene>
<dbReference type="eggNOG" id="ENOG50318DH">
    <property type="taxonomic scope" value="Bacteria"/>
</dbReference>
<sequence precursor="true">MRRAAKLLCISIAVLLSSGCAATPAPVVVQHQFTRCPRPAMPELPELDPGQHVCSPENLERLLTRSDRLCWMIEQQDAALDCYERQTAGGKQ</sequence>
<dbReference type="Proteomes" id="UP000006250">
    <property type="component" value="Unassembled WGS sequence"/>
</dbReference>
<reference evidence="2 3" key="1">
    <citation type="submission" date="2010-08" db="EMBL/GenBank/DDBJ databases">
        <title>The draft genome of Desulfovibrio fructosovorans JJ.</title>
        <authorList>
            <consortium name="US DOE Joint Genome Institute (JGI-PGF)"/>
            <person name="Lucas S."/>
            <person name="Copeland A."/>
            <person name="Lapidus A."/>
            <person name="Cheng J.-F."/>
            <person name="Bruce D."/>
            <person name="Goodwin L."/>
            <person name="Pitluck S."/>
            <person name="Land M.L."/>
            <person name="Hauser L."/>
            <person name="Chang Y.-J."/>
            <person name="Jeffries C."/>
            <person name="Wall J.D."/>
            <person name="Stahl D.A."/>
            <person name="Arkin A.P."/>
            <person name="Dehal P."/>
            <person name="Stolyar S.M."/>
            <person name="Hazen T.C."/>
            <person name="Woyke T.J."/>
        </authorList>
    </citation>
    <scope>NUCLEOTIDE SEQUENCE [LARGE SCALE GENOMIC DNA]</scope>
    <source>
        <strain evidence="2 3">JJ</strain>
    </source>
</reference>
<evidence type="ECO:0008006" key="4">
    <source>
        <dbReference type="Google" id="ProtNLM"/>
    </source>
</evidence>
<feature type="chain" id="PRO_5003147890" description="Lipoprotein" evidence="1">
    <location>
        <begin position="23"/>
        <end position="92"/>
    </location>
</feature>
<name>E1JR10_SOLFR</name>
<proteinExistence type="predicted"/>
<evidence type="ECO:0000256" key="1">
    <source>
        <dbReference type="SAM" id="SignalP"/>
    </source>
</evidence>
<protein>
    <recommendedName>
        <fullName evidence="4">Lipoprotein</fullName>
    </recommendedName>
</protein>
<dbReference type="PROSITE" id="PS51257">
    <property type="entry name" value="PROKAR_LIPOPROTEIN"/>
    <property type="match status" value="1"/>
</dbReference>
<dbReference type="OrthoDB" id="9872214at2"/>
<organism evidence="2 3">
    <name type="scientific">Solidesulfovibrio fructosivorans JJ]</name>
    <dbReference type="NCBI Taxonomy" id="596151"/>
    <lineage>
        <taxon>Bacteria</taxon>
        <taxon>Pseudomonadati</taxon>
        <taxon>Thermodesulfobacteriota</taxon>
        <taxon>Desulfovibrionia</taxon>
        <taxon>Desulfovibrionales</taxon>
        <taxon>Desulfovibrionaceae</taxon>
        <taxon>Solidesulfovibrio</taxon>
    </lineage>
</organism>
<evidence type="ECO:0000313" key="2">
    <source>
        <dbReference type="EMBL" id="EFL53011.1"/>
    </source>
</evidence>
<dbReference type="EMBL" id="AECZ01000001">
    <property type="protein sequence ID" value="EFL53011.1"/>
    <property type="molecule type" value="Genomic_DNA"/>
</dbReference>